<accession>F9WCR4</accession>
<keyword evidence="3" id="KW-1185">Reference proteome</keyword>
<name>F9WCR4_TRYCI</name>
<reference evidence="2 3" key="2">
    <citation type="journal article" date="2012" name="Proc. Natl. Acad. Sci. U.S.A.">
        <title>Antigenic diversity is generated by distinct evolutionary mechanisms in African trypanosome species.</title>
        <authorList>
            <person name="Jackson A.P."/>
            <person name="Berry A."/>
            <person name="Aslett M."/>
            <person name="Allison H.C."/>
            <person name="Burton P."/>
            <person name="Vavrova-Anderson J."/>
            <person name="Brown R."/>
            <person name="Browne H."/>
            <person name="Corton N."/>
            <person name="Hauser H."/>
            <person name="Gamble J."/>
            <person name="Gilderthorp R."/>
            <person name="Marcello L."/>
            <person name="McQuillan J."/>
            <person name="Otto T.D."/>
            <person name="Quail M.A."/>
            <person name="Sanders M.J."/>
            <person name="van Tonder A."/>
            <person name="Ginger M.L."/>
            <person name="Field M.C."/>
            <person name="Barry J.D."/>
            <person name="Hertz-Fowler C."/>
            <person name="Berriman M."/>
        </authorList>
    </citation>
    <scope>NUCLEOTIDE SEQUENCE [LARGE SCALE GENOMIC DNA]</scope>
    <source>
        <strain evidence="2 3">IL3000</strain>
    </source>
</reference>
<keyword evidence="1" id="KW-0732">Signal</keyword>
<dbReference type="AlphaFoldDB" id="F9WCR4"/>
<dbReference type="VEuPathDB" id="TriTrypDB:TcIL3000_0_56260"/>
<evidence type="ECO:0000313" key="3">
    <source>
        <dbReference type="Proteomes" id="UP000000702"/>
    </source>
</evidence>
<dbReference type="EMBL" id="CAEQ01001752">
    <property type="protein sequence ID" value="CCD15062.1"/>
    <property type="molecule type" value="Genomic_DNA"/>
</dbReference>
<evidence type="ECO:0000313" key="2">
    <source>
        <dbReference type="EMBL" id="CCD15062.1"/>
    </source>
</evidence>
<organism evidence="2 3">
    <name type="scientific">Trypanosoma congolense (strain IL3000)</name>
    <dbReference type="NCBI Taxonomy" id="1068625"/>
    <lineage>
        <taxon>Eukaryota</taxon>
        <taxon>Discoba</taxon>
        <taxon>Euglenozoa</taxon>
        <taxon>Kinetoplastea</taxon>
        <taxon>Metakinetoplastina</taxon>
        <taxon>Trypanosomatida</taxon>
        <taxon>Trypanosomatidae</taxon>
        <taxon>Trypanosoma</taxon>
        <taxon>Nannomonas</taxon>
    </lineage>
</organism>
<proteinExistence type="predicted"/>
<protein>
    <submittedName>
        <fullName evidence="2">WGS project CAEQ00000000 data, annotated contig 2259</fullName>
    </submittedName>
</protein>
<gene>
    <name evidence="2" type="ORF">TCIL3000_0_56260</name>
</gene>
<dbReference type="Proteomes" id="UP000000702">
    <property type="component" value="Unassembled WGS sequence"/>
</dbReference>
<reference evidence="3" key="1">
    <citation type="submission" date="2011-07" db="EMBL/GenBank/DDBJ databases">
        <title>Divergent evolution of antigenic variation in African trypanosomes.</title>
        <authorList>
            <person name="Jackson A.P."/>
            <person name="Berry A."/>
            <person name="Allison H.C."/>
            <person name="Burton P."/>
            <person name="Anderson J."/>
            <person name="Aslett M."/>
            <person name="Brown R."/>
            <person name="Corton N."/>
            <person name="Harris D."/>
            <person name="Hauser H."/>
            <person name="Gamble J."/>
            <person name="Gilderthorp R."/>
            <person name="McQuillan J."/>
            <person name="Quail M.A."/>
            <person name="Sanders M."/>
            <person name="Van Tonder A."/>
            <person name="Ginger M.L."/>
            <person name="Donelson J.E."/>
            <person name="Field M.C."/>
            <person name="Barry J.D."/>
            <person name="Berriman M."/>
            <person name="Hertz-Fowler C."/>
        </authorList>
    </citation>
    <scope>NUCLEOTIDE SEQUENCE [LARGE SCALE GENOMIC DNA]</scope>
    <source>
        <strain evidence="3">IL3000</strain>
    </source>
</reference>
<feature type="chain" id="PRO_5003394680" evidence="1">
    <location>
        <begin position="25"/>
        <end position="210"/>
    </location>
</feature>
<comment type="caution">
    <text evidence="2">The sequence shown here is derived from an EMBL/GenBank/DDBJ whole genome shotgun (WGS) entry which is preliminary data.</text>
</comment>
<sequence>MRWFHGAPCGFLLFLLYGPHMGNAFLPWRRSFVCTEGEKLLEKVEDQFSQRLKSYAAMLNSTDSLQEHCESLKKVLATPPEQGTTGLRHREETWGKYYTAFLRDQTLADEFRDQVKSLIQDIKRHCGSWIGFYLANWGLHKRLEQKVVDGQRLKQEFDDHLSRVHALWAQANITGCSPEEYERMVQAYQELERERRRKATDDKASQVGEG</sequence>
<feature type="signal peptide" evidence="1">
    <location>
        <begin position="1"/>
        <end position="24"/>
    </location>
</feature>
<evidence type="ECO:0000256" key="1">
    <source>
        <dbReference type="SAM" id="SignalP"/>
    </source>
</evidence>